<evidence type="ECO:0000313" key="3">
    <source>
        <dbReference type="Proteomes" id="UP000036168"/>
    </source>
</evidence>
<reference evidence="1 3" key="1">
    <citation type="journal article" date="2015" name="Int. J. Syst. Evol. Microbiol.">
        <title>Bacillus glycinifermentans sp. nov., isolated from fermented soybean paste.</title>
        <authorList>
            <person name="Kim S.J."/>
            <person name="Dunlap C.A."/>
            <person name="Kwon S.W."/>
            <person name="Rooney A.P."/>
        </authorList>
    </citation>
    <scope>NUCLEOTIDE SEQUENCE [LARGE SCALE GENOMIC DNA]</scope>
    <source>
        <strain evidence="1 3">GO-13</strain>
    </source>
</reference>
<dbReference type="SUPFAM" id="SSF54611">
    <property type="entry name" value="SecB-like"/>
    <property type="match status" value="1"/>
</dbReference>
<evidence type="ECO:0000313" key="1">
    <source>
        <dbReference type="EMBL" id="KRT93702.1"/>
    </source>
</evidence>
<keyword evidence="4" id="KW-1185">Reference proteome</keyword>
<organism evidence="1 3">
    <name type="scientific">Bacillus glycinifermentans</name>
    <dbReference type="NCBI Taxonomy" id="1664069"/>
    <lineage>
        <taxon>Bacteria</taxon>
        <taxon>Bacillati</taxon>
        <taxon>Bacillota</taxon>
        <taxon>Bacilli</taxon>
        <taxon>Bacillales</taxon>
        <taxon>Bacillaceae</taxon>
        <taxon>Bacillus</taxon>
    </lineage>
</organism>
<accession>A0A0T6BR84</accession>
<gene>
    <name evidence="1" type="ORF">AB447_218095</name>
    <name evidence="2" type="ORF">P8828_15265</name>
</gene>
<dbReference type="OrthoDB" id="2974479at2"/>
<name>A0A0T6BR84_9BACI</name>
<dbReference type="AlphaFoldDB" id="A0A0T6BR84"/>
<dbReference type="Proteomes" id="UP001341297">
    <property type="component" value="Unassembled WGS sequence"/>
</dbReference>
<comment type="caution">
    <text evidence="1">The sequence shown here is derived from an EMBL/GenBank/DDBJ whole genome shotgun (WGS) entry which is preliminary data.</text>
</comment>
<dbReference type="InterPro" id="IPR035958">
    <property type="entry name" value="SecB-like_sf"/>
</dbReference>
<dbReference type="Gene3D" id="3.10.420.10">
    <property type="entry name" value="SecB-like"/>
    <property type="match status" value="1"/>
</dbReference>
<reference evidence="2 4" key="3">
    <citation type="submission" date="2023-03" db="EMBL/GenBank/DDBJ databases">
        <title>Agriculturally important microbes genome sequencing.</title>
        <authorList>
            <person name="Dunlap C."/>
        </authorList>
    </citation>
    <scope>NUCLEOTIDE SEQUENCE [LARGE SCALE GENOMIC DNA]</scope>
    <source>
        <strain evidence="2 4">CBP-3203</strain>
    </source>
</reference>
<dbReference type="EMBL" id="JARRTL010000014">
    <property type="protein sequence ID" value="MEC0486164.1"/>
    <property type="molecule type" value="Genomic_DNA"/>
</dbReference>
<reference evidence="1" key="2">
    <citation type="submission" date="2015-10" db="EMBL/GenBank/DDBJ databases">
        <authorList>
            <person name="Gilbert D.G."/>
        </authorList>
    </citation>
    <scope>NUCLEOTIDE SEQUENCE</scope>
    <source>
        <strain evidence="1">GO-13</strain>
    </source>
</reference>
<dbReference type="RefSeq" id="WP_048356395.1">
    <property type="nucleotide sequence ID" value="NZ_CP023481.1"/>
</dbReference>
<evidence type="ECO:0000313" key="2">
    <source>
        <dbReference type="EMBL" id="MEC0486164.1"/>
    </source>
</evidence>
<evidence type="ECO:0000313" key="4">
    <source>
        <dbReference type="Proteomes" id="UP001341297"/>
    </source>
</evidence>
<protein>
    <submittedName>
        <fullName evidence="2">Protein-export chaperone SecB</fullName>
    </submittedName>
</protein>
<dbReference type="Proteomes" id="UP000036168">
    <property type="component" value="Unassembled WGS sequence"/>
</dbReference>
<proteinExistence type="predicted"/>
<dbReference type="EMBL" id="LECW02000020">
    <property type="protein sequence ID" value="KRT93702.1"/>
    <property type="molecule type" value="Genomic_DNA"/>
</dbReference>
<sequence>MSALDYYKFIRTSVQLSNVKLLSINCKNYDKGVKDEQLSLVLNRAVNVVSDTKALIQLHTKVHFEEGGPFSIEVVFQGETKLLDTNINKEDFERYNYDQVVPLLLPYARECVANLLARMNLPIYTIPTMDILESIKHNSEGME</sequence>